<keyword evidence="3" id="KW-1185">Reference proteome</keyword>
<dbReference type="InterPro" id="IPR023808">
    <property type="entry name" value="Nitrile_Hydratase_acc_put"/>
</dbReference>
<organism evidence="2 3">
    <name type="scientific">Hansschlegelia quercus</name>
    <dbReference type="NCBI Taxonomy" id="2528245"/>
    <lineage>
        <taxon>Bacteria</taxon>
        <taxon>Pseudomonadati</taxon>
        <taxon>Pseudomonadota</taxon>
        <taxon>Alphaproteobacteria</taxon>
        <taxon>Hyphomicrobiales</taxon>
        <taxon>Methylopilaceae</taxon>
        <taxon>Hansschlegelia</taxon>
    </lineage>
</organism>
<evidence type="ECO:0000313" key="3">
    <source>
        <dbReference type="Proteomes" id="UP000291613"/>
    </source>
</evidence>
<dbReference type="Gene3D" id="1.10.472.20">
    <property type="entry name" value="Nitrile hydratase, beta subunit"/>
    <property type="match status" value="1"/>
</dbReference>
<gene>
    <name evidence="2" type="ORF">EYR15_07300</name>
</gene>
<dbReference type="Proteomes" id="UP000291613">
    <property type="component" value="Unassembled WGS sequence"/>
</dbReference>
<dbReference type="RefSeq" id="WP_131002578.1">
    <property type="nucleotide sequence ID" value="NZ_JBHSZR010000003.1"/>
</dbReference>
<evidence type="ECO:0000313" key="2">
    <source>
        <dbReference type="EMBL" id="TBN53606.1"/>
    </source>
</evidence>
<dbReference type="InterPro" id="IPR049054">
    <property type="entry name" value="CN_hydtase_beta-like_N"/>
</dbReference>
<proteinExistence type="predicted"/>
<dbReference type="InterPro" id="IPR008990">
    <property type="entry name" value="Elect_transpt_acc-like_dom_sf"/>
</dbReference>
<evidence type="ECO:0000259" key="1">
    <source>
        <dbReference type="Pfam" id="PF21006"/>
    </source>
</evidence>
<dbReference type="Pfam" id="PF21006">
    <property type="entry name" value="NHase_beta_N"/>
    <property type="match status" value="1"/>
</dbReference>
<dbReference type="OrthoDB" id="9811616at2"/>
<dbReference type="SUPFAM" id="SSF50090">
    <property type="entry name" value="Electron transport accessory proteins"/>
    <property type="match status" value="1"/>
</dbReference>
<dbReference type="InterPro" id="IPR042262">
    <property type="entry name" value="CN_hydtase_beta_C"/>
</dbReference>
<sequence length="135" mass="14729">MRPVHDLGRLAAPSAPDGLAFEQPWEAQAFALTLALSERGVFTLEEFQQSLISRIGAYEATACIVGGEDYYTRWIEALQDLLAERGVLPAARMPVVEADIVFDAASRKAHQHLSARDADGRLKIAPLVIDRPSAT</sequence>
<comment type="caution">
    <text evidence="2">The sequence shown here is derived from an EMBL/GenBank/DDBJ whole genome shotgun (WGS) entry which is preliminary data.</text>
</comment>
<accession>A0A4V2JE26</accession>
<dbReference type="EMBL" id="SIUB01000003">
    <property type="protein sequence ID" value="TBN53606.1"/>
    <property type="molecule type" value="Genomic_DNA"/>
</dbReference>
<feature type="domain" description="Nitrile hydratase beta subunit-like N-terminal" evidence="1">
    <location>
        <begin position="5"/>
        <end position="93"/>
    </location>
</feature>
<protein>
    <submittedName>
        <fullName evidence="2">Nitrile hydratase accessory protein</fullName>
    </submittedName>
</protein>
<dbReference type="NCBIfam" id="TIGR03889">
    <property type="entry name" value="nitrile_acc"/>
    <property type="match status" value="1"/>
</dbReference>
<dbReference type="AlphaFoldDB" id="A0A4V2JE26"/>
<name>A0A4V2JE26_9HYPH</name>
<reference evidence="2 3" key="1">
    <citation type="submission" date="2019-02" db="EMBL/GenBank/DDBJ databases">
        <title>Hansschlegelia quercus sp. nov., a novel methylotrophic bacterium from buds of oak (Quercus robur L.).</title>
        <authorList>
            <person name="Agafonova N.V."/>
            <person name="Kaparullina E.N."/>
            <person name="Grouzdev D.S."/>
            <person name="Doronina N.V."/>
        </authorList>
    </citation>
    <scope>NUCLEOTIDE SEQUENCE [LARGE SCALE GENOMIC DNA]</scope>
    <source>
        <strain evidence="2 3">Dub</strain>
    </source>
</reference>